<dbReference type="Proteomes" id="UP000070444">
    <property type="component" value="Unassembled WGS sequence"/>
</dbReference>
<keyword evidence="3" id="KW-0472">Membrane</keyword>
<evidence type="ECO:0000256" key="1">
    <source>
        <dbReference type="ARBA" id="ARBA00022441"/>
    </source>
</evidence>
<dbReference type="EMBL" id="KQ964516">
    <property type="protein sequence ID" value="KXN69987.1"/>
    <property type="molecule type" value="Genomic_DNA"/>
</dbReference>
<dbReference type="PANTHER" id="PTHR46647">
    <property type="entry name" value="RAB9 EFFECTOR PROTEIN WITH KELCH MOTIFS"/>
    <property type="match status" value="1"/>
</dbReference>
<evidence type="ECO:0000313" key="6">
    <source>
        <dbReference type="Proteomes" id="UP000070444"/>
    </source>
</evidence>
<gene>
    <name evidence="5" type="ORF">CONCODRAFT_71043</name>
</gene>
<dbReference type="Gene3D" id="2.120.10.80">
    <property type="entry name" value="Kelch-type beta propeller"/>
    <property type="match status" value="1"/>
</dbReference>
<sequence>MIIRLSYLISLGLFDIVKGFEFEWSYSTSLLKNDKLYVFDYNCDPFSKSIVTTYSLHDGSLEKITSNGTVFQVFQVPPIDPSYTPKFINAPNTDDLWMLGGKNYSQLTNIKFFKEQWTNTGLFEFPKFNNFPLNSYTSTIVNNTQLYIIGGFIYPEKFNQPVLSNQIFKYDLSRKKWDDLSYLTKGQLPPIAGHKAVMIDDRNLLIMGGLSPAFDDFEPSSNNTKLNSLEKIWQLDTSTLQFKPIHTKFTVNSRENIACERLGFSTNSKDKKVYIFGGIYYKDGEYKSEDQVGVLDYDTSTWDWKKFDNPSNIQFNHKIINHDSIIIGDQLLIIHGKSVDDKWGSLLNLNLKTMKLERELNYSGKLQTDKGFQLPTWALILIILIAVIIVLSIILFFVIRYRKKKSKKSQIICQQANLPSPQNTMLAIWSSPQELTSRTQITSNIFEFYDTRRTNLSNSSSIIAWDVIQQQTHIYVNSQKTHNSGDTGEDTLADTIQSYDGGKSVTYI</sequence>
<feature type="transmembrane region" description="Helical" evidence="3">
    <location>
        <begin position="377"/>
        <end position="399"/>
    </location>
</feature>
<evidence type="ECO:0000313" key="5">
    <source>
        <dbReference type="EMBL" id="KXN69987.1"/>
    </source>
</evidence>
<keyword evidence="1" id="KW-0880">Kelch repeat</keyword>
<organism evidence="5 6">
    <name type="scientific">Conidiobolus coronatus (strain ATCC 28846 / CBS 209.66 / NRRL 28638)</name>
    <name type="common">Delacroixia coronata</name>
    <dbReference type="NCBI Taxonomy" id="796925"/>
    <lineage>
        <taxon>Eukaryota</taxon>
        <taxon>Fungi</taxon>
        <taxon>Fungi incertae sedis</taxon>
        <taxon>Zoopagomycota</taxon>
        <taxon>Entomophthoromycotina</taxon>
        <taxon>Entomophthoromycetes</taxon>
        <taxon>Entomophthorales</taxon>
        <taxon>Ancylistaceae</taxon>
        <taxon>Conidiobolus</taxon>
    </lineage>
</organism>
<dbReference type="InterPro" id="IPR015915">
    <property type="entry name" value="Kelch-typ_b-propeller"/>
</dbReference>
<dbReference type="PANTHER" id="PTHR46647:SF1">
    <property type="entry name" value="RAB9 EFFECTOR PROTEIN WITH KELCH MOTIFS"/>
    <property type="match status" value="1"/>
</dbReference>
<feature type="signal peptide" evidence="4">
    <location>
        <begin position="1"/>
        <end position="19"/>
    </location>
</feature>
<name>A0A137P4P3_CONC2</name>
<keyword evidence="4" id="KW-0732">Signal</keyword>
<dbReference type="AlphaFoldDB" id="A0A137P4P3"/>
<keyword evidence="3" id="KW-0812">Transmembrane</keyword>
<evidence type="ECO:0000256" key="3">
    <source>
        <dbReference type="SAM" id="Phobius"/>
    </source>
</evidence>
<evidence type="ECO:0000256" key="2">
    <source>
        <dbReference type="ARBA" id="ARBA00022737"/>
    </source>
</evidence>
<keyword evidence="3" id="KW-1133">Transmembrane helix</keyword>
<evidence type="ECO:0000256" key="4">
    <source>
        <dbReference type="SAM" id="SignalP"/>
    </source>
</evidence>
<proteinExistence type="predicted"/>
<dbReference type="SUPFAM" id="SSF117281">
    <property type="entry name" value="Kelch motif"/>
    <property type="match status" value="1"/>
</dbReference>
<keyword evidence="2" id="KW-0677">Repeat</keyword>
<accession>A0A137P4P3</accession>
<reference evidence="5 6" key="1">
    <citation type="journal article" date="2015" name="Genome Biol. Evol.">
        <title>Phylogenomic analyses indicate that early fungi evolved digesting cell walls of algal ancestors of land plants.</title>
        <authorList>
            <person name="Chang Y."/>
            <person name="Wang S."/>
            <person name="Sekimoto S."/>
            <person name="Aerts A.L."/>
            <person name="Choi C."/>
            <person name="Clum A."/>
            <person name="LaButti K.M."/>
            <person name="Lindquist E.A."/>
            <person name="Yee Ngan C."/>
            <person name="Ohm R.A."/>
            <person name="Salamov A.A."/>
            <person name="Grigoriev I.V."/>
            <person name="Spatafora J.W."/>
            <person name="Berbee M.L."/>
        </authorList>
    </citation>
    <scope>NUCLEOTIDE SEQUENCE [LARGE SCALE GENOMIC DNA]</scope>
    <source>
        <strain evidence="5 6">NRRL 28638</strain>
    </source>
</reference>
<feature type="chain" id="PRO_5007294486" description="Galactose oxidase" evidence="4">
    <location>
        <begin position="20"/>
        <end position="508"/>
    </location>
</feature>
<keyword evidence="6" id="KW-1185">Reference proteome</keyword>
<dbReference type="STRING" id="796925.A0A137P4P3"/>
<dbReference type="InterPro" id="IPR052124">
    <property type="entry name" value="Rab9_kelch_effector"/>
</dbReference>
<evidence type="ECO:0008006" key="7">
    <source>
        <dbReference type="Google" id="ProtNLM"/>
    </source>
</evidence>
<protein>
    <recommendedName>
        <fullName evidence="7">Galactose oxidase</fullName>
    </recommendedName>
</protein>
<dbReference type="OrthoDB" id="45365at2759"/>
<dbReference type="Pfam" id="PF24681">
    <property type="entry name" value="Kelch_KLHDC2_KLHL20_DRC7"/>
    <property type="match status" value="1"/>
</dbReference>